<organism evidence="8 9">
    <name type="scientific">Flemingia macrophylla</name>
    <dbReference type="NCBI Taxonomy" id="520843"/>
    <lineage>
        <taxon>Eukaryota</taxon>
        <taxon>Viridiplantae</taxon>
        <taxon>Streptophyta</taxon>
        <taxon>Embryophyta</taxon>
        <taxon>Tracheophyta</taxon>
        <taxon>Spermatophyta</taxon>
        <taxon>Magnoliopsida</taxon>
        <taxon>eudicotyledons</taxon>
        <taxon>Gunneridae</taxon>
        <taxon>Pentapetalae</taxon>
        <taxon>rosids</taxon>
        <taxon>fabids</taxon>
        <taxon>Fabales</taxon>
        <taxon>Fabaceae</taxon>
        <taxon>Papilionoideae</taxon>
        <taxon>50 kb inversion clade</taxon>
        <taxon>NPAAA clade</taxon>
        <taxon>indigoferoid/millettioid clade</taxon>
        <taxon>Phaseoleae</taxon>
        <taxon>Flemingia</taxon>
    </lineage>
</organism>
<dbReference type="AlphaFoldDB" id="A0ABD1MFS5"/>
<name>A0ABD1MFS5_9FABA</name>
<accession>A0ABD1MFS5</accession>
<dbReference type="InterPro" id="IPR004895">
    <property type="entry name" value="Prenylated_rab_accept_PRA1"/>
</dbReference>
<dbReference type="EMBL" id="JBGMDY010000005">
    <property type="protein sequence ID" value="KAL2334664.1"/>
    <property type="molecule type" value="Genomic_DNA"/>
</dbReference>
<keyword evidence="5 7" id="KW-1133">Transmembrane helix</keyword>
<dbReference type="Pfam" id="PF03208">
    <property type="entry name" value="PRA1"/>
    <property type="match status" value="1"/>
</dbReference>
<evidence type="ECO:0000256" key="5">
    <source>
        <dbReference type="ARBA" id="ARBA00022989"/>
    </source>
</evidence>
<reference evidence="8 9" key="1">
    <citation type="submission" date="2024-08" db="EMBL/GenBank/DDBJ databases">
        <title>Insights into the chromosomal genome structure of Flemingia macrophylla.</title>
        <authorList>
            <person name="Ding Y."/>
            <person name="Zhao Y."/>
            <person name="Bi W."/>
            <person name="Wu M."/>
            <person name="Zhao G."/>
            <person name="Gong Y."/>
            <person name="Li W."/>
            <person name="Zhang P."/>
        </authorList>
    </citation>
    <scope>NUCLEOTIDE SEQUENCE [LARGE SCALE GENOMIC DNA]</scope>
    <source>
        <strain evidence="8">DYQJB</strain>
        <tissue evidence="8">Leaf</tissue>
    </source>
</reference>
<proteinExistence type="inferred from homology"/>
<protein>
    <recommendedName>
        <fullName evidence="7">PRA1 family protein</fullName>
    </recommendedName>
</protein>
<keyword evidence="7" id="KW-0813">Transport</keyword>
<evidence type="ECO:0000256" key="1">
    <source>
        <dbReference type="ARBA" id="ARBA00002501"/>
    </source>
</evidence>
<dbReference type="GO" id="GO:0016192">
    <property type="term" value="P:vesicle-mediated transport"/>
    <property type="evidence" value="ECO:0007669"/>
    <property type="project" value="UniProtKB-ARBA"/>
</dbReference>
<gene>
    <name evidence="8" type="ORF">Fmac_015877</name>
</gene>
<dbReference type="GO" id="GO:0016020">
    <property type="term" value="C:membrane"/>
    <property type="evidence" value="ECO:0007669"/>
    <property type="project" value="UniProtKB-SubCell"/>
</dbReference>
<evidence type="ECO:0000256" key="2">
    <source>
        <dbReference type="ARBA" id="ARBA00004127"/>
    </source>
</evidence>
<comment type="caution">
    <text evidence="7">Lacks conserved residue(s) required for the propagation of feature annotation.</text>
</comment>
<comment type="function">
    <text evidence="1 7">May be involved in both secretory and endocytic intracellular trafficking in the endosomal/prevacuolar compartments.</text>
</comment>
<comment type="similarity">
    <text evidence="3 7">Belongs to the PRA1 family.</text>
</comment>
<evidence type="ECO:0000256" key="4">
    <source>
        <dbReference type="ARBA" id="ARBA00022692"/>
    </source>
</evidence>
<dbReference type="Proteomes" id="UP001603857">
    <property type="component" value="Unassembled WGS sequence"/>
</dbReference>
<evidence type="ECO:0000256" key="6">
    <source>
        <dbReference type="ARBA" id="ARBA00023136"/>
    </source>
</evidence>
<feature type="transmembrane region" description="Helical" evidence="7">
    <location>
        <begin position="36"/>
        <end position="69"/>
    </location>
</feature>
<evidence type="ECO:0000256" key="3">
    <source>
        <dbReference type="ARBA" id="ARBA00006483"/>
    </source>
</evidence>
<evidence type="ECO:0000313" key="9">
    <source>
        <dbReference type="Proteomes" id="UP001603857"/>
    </source>
</evidence>
<keyword evidence="9" id="KW-1185">Reference proteome</keyword>
<evidence type="ECO:0000313" key="8">
    <source>
        <dbReference type="EMBL" id="KAL2334664.1"/>
    </source>
</evidence>
<keyword evidence="4 7" id="KW-0812">Transmembrane</keyword>
<sequence>MDKIHSMSEFVEECGAQTKNPNPRHAWSPNPNVDDAAMMLLIVFLILLWHLLSMIVFFLLFVAWFYFYLSRIGPLVILNQTFND</sequence>
<evidence type="ECO:0000256" key="7">
    <source>
        <dbReference type="RuleBase" id="RU363107"/>
    </source>
</evidence>
<dbReference type="GO" id="GO:0005783">
    <property type="term" value="C:endoplasmic reticulum"/>
    <property type="evidence" value="ECO:0007669"/>
    <property type="project" value="UniProtKB-ARBA"/>
</dbReference>
<keyword evidence="6 7" id="KW-0472">Membrane</keyword>
<comment type="subcellular location">
    <subcellularLocation>
        <location evidence="2">Endomembrane system</location>
        <topology evidence="2">Multi-pass membrane protein</topology>
    </subcellularLocation>
    <subcellularLocation>
        <location evidence="7">Membrane</location>
        <topology evidence="7">Multi-pass membrane protein</topology>
    </subcellularLocation>
</comment>
<comment type="caution">
    <text evidence="8">The sequence shown here is derived from an EMBL/GenBank/DDBJ whole genome shotgun (WGS) entry which is preliminary data.</text>
</comment>